<organism evidence="1 2">
    <name type="scientific">Mycolicibacter acidiphilus</name>
    <dbReference type="NCBI Taxonomy" id="2835306"/>
    <lineage>
        <taxon>Bacteria</taxon>
        <taxon>Bacillati</taxon>
        <taxon>Actinomycetota</taxon>
        <taxon>Actinomycetes</taxon>
        <taxon>Mycobacteriales</taxon>
        <taxon>Mycobacteriaceae</taxon>
        <taxon>Mycolicibacter</taxon>
    </lineage>
</organism>
<proteinExistence type="predicted"/>
<keyword evidence="2" id="KW-1185">Reference proteome</keyword>
<accession>A0ABS5RJS8</accession>
<gene>
    <name evidence="1" type="ORF">KIH27_09070</name>
</gene>
<evidence type="ECO:0000313" key="1">
    <source>
        <dbReference type="EMBL" id="MBS9533736.1"/>
    </source>
</evidence>
<dbReference type="EMBL" id="JAHCLR010000014">
    <property type="protein sequence ID" value="MBS9533736.1"/>
    <property type="molecule type" value="Genomic_DNA"/>
</dbReference>
<evidence type="ECO:0000313" key="2">
    <source>
        <dbReference type="Proteomes" id="UP001519535"/>
    </source>
</evidence>
<protein>
    <submittedName>
        <fullName evidence="1">Uncharacterized protein</fullName>
    </submittedName>
</protein>
<reference evidence="1 2" key="1">
    <citation type="submission" date="2021-05" db="EMBL/GenBank/DDBJ databases">
        <title>Mycobacterium acidophilum sp. nov., an extremely acid-tolerant member of the genus Mycobacterium.</title>
        <authorList>
            <person name="Xia J."/>
        </authorList>
    </citation>
    <scope>NUCLEOTIDE SEQUENCE [LARGE SCALE GENOMIC DNA]</scope>
    <source>
        <strain evidence="1 2">M1</strain>
    </source>
</reference>
<sequence>MAEMRSSGRVGDAVAAQLSEVLLLLGRARRLFGDNPIRPPDRIGPDIGAAARRVV</sequence>
<comment type="caution">
    <text evidence="1">The sequence shown here is derived from an EMBL/GenBank/DDBJ whole genome shotgun (WGS) entry which is preliminary data.</text>
</comment>
<dbReference type="Proteomes" id="UP001519535">
    <property type="component" value="Unassembled WGS sequence"/>
</dbReference>
<dbReference type="RefSeq" id="WP_214092708.1">
    <property type="nucleotide sequence ID" value="NZ_JAHCLR010000014.1"/>
</dbReference>
<name>A0ABS5RJS8_9MYCO</name>